<feature type="signal peptide" evidence="10">
    <location>
        <begin position="1"/>
        <end position="21"/>
    </location>
</feature>
<evidence type="ECO:0000256" key="7">
    <source>
        <dbReference type="ARBA" id="ARBA00023157"/>
    </source>
</evidence>
<sequence>MNDKRLFVAIVVLYLATTVQGTATFKVQVRHEGRVFNEVVKINVASNTETFHVPAQEGFDAAEIIHDFYQKLTMISLPEKHVCYVSQLSDNLPRPGRLVKAFTKAATGATGRSDSNLERVVKTAMLVKELIQDRSNLSQGMRKQCQSFPIYRIEPVEDLISITLISNHGGDSQDRVRRSCSSSVCVKAQSCYLTCPNVERCKVCHEVTICKDINC</sequence>
<evidence type="ECO:0000256" key="4">
    <source>
        <dbReference type="ARBA" id="ARBA00022968"/>
    </source>
</evidence>
<keyword evidence="8" id="KW-0325">Glycoprotein</keyword>
<evidence type="ECO:0000256" key="8">
    <source>
        <dbReference type="ARBA" id="ARBA00023180"/>
    </source>
</evidence>
<dbReference type="GO" id="GO:0070062">
    <property type="term" value="C:extracellular exosome"/>
    <property type="evidence" value="ECO:0007669"/>
    <property type="project" value="TreeGrafter"/>
</dbReference>
<keyword evidence="13" id="KW-1185">Reference proteome</keyword>
<evidence type="ECO:0000256" key="9">
    <source>
        <dbReference type="RuleBase" id="RU367061"/>
    </source>
</evidence>
<dbReference type="Proteomes" id="UP001163046">
    <property type="component" value="Unassembled WGS sequence"/>
</dbReference>
<dbReference type="GO" id="GO:0042985">
    <property type="term" value="P:negative regulation of amyloid precursor protein biosynthetic process"/>
    <property type="evidence" value="ECO:0007669"/>
    <property type="project" value="TreeGrafter"/>
</dbReference>
<name>A0A9X0CKY4_9CNID</name>
<evidence type="ECO:0000256" key="5">
    <source>
        <dbReference type="ARBA" id="ARBA00022989"/>
    </source>
</evidence>
<evidence type="ECO:0000259" key="11">
    <source>
        <dbReference type="PROSITE" id="PS50869"/>
    </source>
</evidence>
<keyword evidence="9" id="KW-1003">Cell membrane</keyword>
<evidence type="ECO:0000256" key="3">
    <source>
        <dbReference type="ARBA" id="ARBA00022692"/>
    </source>
</evidence>
<gene>
    <name evidence="12" type="ORF">OS493_011467</name>
</gene>
<evidence type="ECO:0000256" key="1">
    <source>
        <dbReference type="ARBA" id="ARBA00004606"/>
    </source>
</evidence>
<evidence type="ECO:0000313" key="13">
    <source>
        <dbReference type="Proteomes" id="UP001163046"/>
    </source>
</evidence>
<accession>A0A9X0CKY4</accession>
<dbReference type="AlphaFoldDB" id="A0A9X0CKY4"/>
<protein>
    <recommendedName>
        <fullName evidence="9">Integral membrane protein 2</fullName>
    </recommendedName>
</protein>
<feature type="domain" description="BRICHOS" evidence="11">
    <location>
        <begin position="56"/>
        <end position="153"/>
    </location>
</feature>
<keyword evidence="10" id="KW-0732">Signal</keyword>
<comment type="subcellular location">
    <subcellularLocation>
        <location evidence="1 9">Membrane</location>
        <topology evidence="1 9">Single-pass type II membrane protein</topology>
    </subcellularLocation>
</comment>
<dbReference type="EMBL" id="MU827306">
    <property type="protein sequence ID" value="KAJ7363187.1"/>
    <property type="molecule type" value="Genomic_DNA"/>
</dbReference>
<comment type="similarity">
    <text evidence="2 9">Belongs to the ITM2 family.</text>
</comment>
<dbReference type="PANTHER" id="PTHR10962">
    <property type="entry name" value="INTEGRAL TRANSMEMBRANE PROTEIN 2"/>
    <property type="match status" value="1"/>
</dbReference>
<evidence type="ECO:0000256" key="2">
    <source>
        <dbReference type="ARBA" id="ARBA00006794"/>
    </source>
</evidence>
<feature type="chain" id="PRO_5040887748" description="Integral membrane protein 2" evidence="10">
    <location>
        <begin position="22"/>
        <end position="215"/>
    </location>
</feature>
<organism evidence="12 13">
    <name type="scientific">Desmophyllum pertusum</name>
    <dbReference type="NCBI Taxonomy" id="174260"/>
    <lineage>
        <taxon>Eukaryota</taxon>
        <taxon>Metazoa</taxon>
        <taxon>Cnidaria</taxon>
        <taxon>Anthozoa</taxon>
        <taxon>Hexacorallia</taxon>
        <taxon>Scleractinia</taxon>
        <taxon>Caryophylliina</taxon>
        <taxon>Caryophylliidae</taxon>
        <taxon>Desmophyllum</taxon>
    </lineage>
</organism>
<dbReference type="GO" id="GO:0005886">
    <property type="term" value="C:plasma membrane"/>
    <property type="evidence" value="ECO:0007669"/>
    <property type="project" value="UniProtKB-UniRule"/>
</dbReference>
<keyword evidence="6" id="KW-0472">Membrane</keyword>
<dbReference type="OrthoDB" id="5960205at2759"/>
<dbReference type="InterPro" id="IPR040145">
    <property type="entry name" value="ITM2"/>
</dbReference>
<dbReference type="Pfam" id="PF04089">
    <property type="entry name" value="BRICHOS"/>
    <property type="match status" value="1"/>
</dbReference>
<reference evidence="12" key="1">
    <citation type="submission" date="2023-01" db="EMBL/GenBank/DDBJ databases">
        <title>Genome assembly of the deep-sea coral Lophelia pertusa.</title>
        <authorList>
            <person name="Herrera S."/>
            <person name="Cordes E."/>
        </authorList>
    </citation>
    <scope>NUCLEOTIDE SEQUENCE</scope>
    <source>
        <strain evidence="12">USNM1676648</strain>
        <tissue evidence="12">Polyp</tissue>
    </source>
</reference>
<dbReference type="GO" id="GO:0001540">
    <property type="term" value="F:amyloid-beta binding"/>
    <property type="evidence" value="ECO:0007669"/>
    <property type="project" value="TreeGrafter"/>
</dbReference>
<keyword evidence="4 9" id="KW-0735">Signal-anchor</keyword>
<evidence type="ECO:0000256" key="6">
    <source>
        <dbReference type="ARBA" id="ARBA00023136"/>
    </source>
</evidence>
<dbReference type="GO" id="GO:0005794">
    <property type="term" value="C:Golgi apparatus"/>
    <property type="evidence" value="ECO:0007669"/>
    <property type="project" value="TreeGrafter"/>
</dbReference>
<keyword evidence="3" id="KW-0812">Transmembrane</keyword>
<comment type="caution">
    <text evidence="12">The sequence shown here is derived from an EMBL/GenBank/DDBJ whole genome shotgun (WGS) entry which is preliminary data.</text>
</comment>
<dbReference type="Gene3D" id="3.30.390.150">
    <property type="match status" value="1"/>
</dbReference>
<evidence type="ECO:0000256" key="10">
    <source>
        <dbReference type="SAM" id="SignalP"/>
    </source>
</evidence>
<dbReference type="PROSITE" id="PS50869">
    <property type="entry name" value="BRICHOS"/>
    <property type="match status" value="1"/>
</dbReference>
<keyword evidence="5" id="KW-1133">Transmembrane helix</keyword>
<dbReference type="InterPro" id="IPR007084">
    <property type="entry name" value="BRICHOS_dom"/>
</dbReference>
<evidence type="ECO:0000313" key="12">
    <source>
        <dbReference type="EMBL" id="KAJ7363187.1"/>
    </source>
</evidence>
<dbReference type="PANTHER" id="PTHR10962:SF1">
    <property type="entry name" value="INTEGRAL MEMBRANE PROTEIN 2"/>
    <property type="match status" value="1"/>
</dbReference>
<proteinExistence type="inferred from homology"/>
<keyword evidence="7" id="KW-1015">Disulfide bond</keyword>